<evidence type="ECO:0000259" key="10">
    <source>
        <dbReference type="Pfam" id="PF16178"/>
    </source>
</evidence>
<proteinExistence type="inferred from homology"/>
<evidence type="ECO:0000313" key="11">
    <source>
        <dbReference type="EMBL" id="OQV17298.1"/>
    </source>
</evidence>
<feature type="transmembrane region" description="Helical" evidence="8">
    <location>
        <begin position="589"/>
        <end position="609"/>
    </location>
</feature>
<feature type="transmembrane region" description="Helical" evidence="8">
    <location>
        <begin position="487"/>
        <end position="515"/>
    </location>
</feature>
<evidence type="ECO:0000256" key="8">
    <source>
        <dbReference type="RuleBase" id="RU280814"/>
    </source>
</evidence>
<keyword evidence="12" id="KW-1185">Reference proteome</keyword>
<evidence type="ECO:0000259" key="9">
    <source>
        <dbReference type="Pfam" id="PF04547"/>
    </source>
</evidence>
<evidence type="ECO:0000256" key="7">
    <source>
        <dbReference type="ARBA" id="ARBA00023180"/>
    </source>
</evidence>
<comment type="similarity">
    <text evidence="2 8">Belongs to the anoctamin family.</text>
</comment>
<feature type="domain" description="Anoctamin transmembrane" evidence="9">
    <location>
        <begin position="266"/>
        <end position="852"/>
    </location>
</feature>
<feature type="transmembrane region" description="Helical" evidence="8">
    <location>
        <begin position="355"/>
        <end position="375"/>
    </location>
</feature>
<dbReference type="Pfam" id="PF16178">
    <property type="entry name" value="Anoct_dimer"/>
    <property type="match status" value="1"/>
</dbReference>
<dbReference type="PANTHER" id="PTHR12308:SF84">
    <property type="entry name" value="ANOCTAMIN"/>
    <property type="match status" value="1"/>
</dbReference>
<keyword evidence="7" id="KW-0325">Glycoprotein</keyword>
<dbReference type="Proteomes" id="UP000192578">
    <property type="component" value="Unassembled WGS sequence"/>
</dbReference>
<comment type="subcellular location">
    <subcellularLocation>
        <location evidence="1">Cell membrane</location>
        <topology evidence="1">Multi-pass membrane protein</topology>
    </subcellularLocation>
    <subcellularLocation>
        <location evidence="8">Membrane</location>
        <topology evidence="8">Multi-pass membrane protein</topology>
    </subcellularLocation>
</comment>
<protein>
    <recommendedName>
        <fullName evidence="8">Anoctamin</fullName>
    </recommendedName>
</protein>
<evidence type="ECO:0000256" key="3">
    <source>
        <dbReference type="ARBA" id="ARBA00022475"/>
    </source>
</evidence>
<keyword evidence="4 8" id="KW-0812">Transmembrane</keyword>
<dbReference type="InterPro" id="IPR007632">
    <property type="entry name" value="Anoctamin"/>
</dbReference>
<evidence type="ECO:0000256" key="4">
    <source>
        <dbReference type="ARBA" id="ARBA00022692"/>
    </source>
</evidence>
<dbReference type="InterPro" id="IPR032394">
    <property type="entry name" value="Anoct_dimer"/>
</dbReference>
<accession>A0A1W0WQ19</accession>
<feature type="domain" description="Anoctamin dimerisation" evidence="10">
    <location>
        <begin position="43"/>
        <end position="263"/>
    </location>
</feature>
<dbReference type="EMBL" id="MTYJ01000062">
    <property type="protein sequence ID" value="OQV17298.1"/>
    <property type="molecule type" value="Genomic_DNA"/>
</dbReference>
<feature type="transmembrane region" description="Helical" evidence="8">
    <location>
        <begin position="435"/>
        <end position="457"/>
    </location>
</feature>
<dbReference type="GO" id="GO:0005254">
    <property type="term" value="F:chloride channel activity"/>
    <property type="evidence" value="ECO:0007669"/>
    <property type="project" value="TreeGrafter"/>
</dbReference>
<feature type="transmembrane region" description="Helical" evidence="8">
    <location>
        <begin position="536"/>
        <end position="555"/>
    </location>
</feature>
<dbReference type="AlphaFoldDB" id="A0A1W0WQ19"/>
<evidence type="ECO:0000256" key="2">
    <source>
        <dbReference type="ARBA" id="ARBA00009671"/>
    </source>
</evidence>
<reference evidence="12" key="1">
    <citation type="submission" date="2017-01" db="EMBL/GenBank/DDBJ databases">
        <title>Comparative genomics of anhydrobiosis in the tardigrade Hypsibius dujardini.</title>
        <authorList>
            <person name="Yoshida Y."/>
            <person name="Koutsovoulos G."/>
            <person name="Laetsch D."/>
            <person name="Stevens L."/>
            <person name="Kumar S."/>
            <person name="Horikawa D."/>
            <person name="Ishino K."/>
            <person name="Komine S."/>
            <person name="Tomita M."/>
            <person name="Blaxter M."/>
            <person name="Arakawa K."/>
        </authorList>
    </citation>
    <scope>NUCLEOTIDE SEQUENCE [LARGE SCALE GENOMIC DNA]</scope>
    <source>
        <strain evidence="12">Z151</strain>
    </source>
</reference>
<dbReference type="GO" id="GO:0005886">
    <property type="term" value="C:plasma membrane"/>
    <property type="evidence" value="ECO:0007669"/>
    <property type="project" value="UniProtKB-SubCell"/>
</dbReference>
<evidence type="ECO:0000313" key="12">
    <source>
        <dbReference type="Proteomes" id="UP000192578"/>
    </source>
</evidence>
<evidence type="ECO:0000256" key="5">
    <source>
        <dbReference type="ARBA" id="ARBA00022989"/>
    </source>
</evidence>
<dbReference type="OrthoDB" id="296386at2759"/>
<sequence length="882" mass="101583">MPTNPKRTVRNTLNVEEGVPLHDQLKPRKSLKYGLSGDEESLFFNDGRRRIDFVLVYQTGSKASDVKKTGKRANFQDQMEQQGIDFELHSKEVPGEGPDVQLCFVKLHATWDLLIRYADIMKIRMPLMKAVRDEYFQDDQISRHCPNPLKVDATLLPKLPQYVSTGFSKSKIGLFNIPDKESFFSPSLRSRIIWECLTRIQFAQSNPSRIGIQKLLADGSFLAAFPLHDGPWEPELNRKPSNLRASLYDQWGRFKMWFKFQPIDYIKNYFGERMGFYFAWMEFYTLMLLPAMIVGLICIIYGLASVGTHIPVNELCLDKEIGDIVMCPICERRCPYWFLKESCTPAKATYLIDNPATICFATFMALWSSLFLILWKRKQTILSWNFDTYYVTEQEEPVRPELEAQIKPDKWKINPVTQVNEPYVSPWRRMLQSMVSGSVIIFMIIVVFAAVFGTVVYRTSLNVAIYASALDAPDSTGDESETFQVKYSVYIVGGTAALINLIVILILNSVYYRIAKWLTEKEYPRTQSEYENSLTVKYYIFEFVNTYTSLFYVAFFKGRVPPPLPGAKGVFNLPADRCDKGGCLIELTIQLAVLFLGSGFVNFVLEMIIPSISRALRNRQHLRIRQRMKFDFRWEKDYDLHPYPGMNMFMEYSRMVTQFGFITMFVAAFPLAPIFALISNLLEIRLDAYKYLTLHRRPVATWARDIGAWGKILENVARFAVITNGFIIAFSSDFVPKLAYVSAYSEDYTLTGYTKWSLSEFSADDFPFGSAPEIIGLREWNPDYPPKTCFYKEFRSGPERPRPYALNLTFWHIFAARVILVLVFEHFVMLATKLVSFFVPDIPASLKVKVLRENFLAKEAFYEAEGRKKGNDGGRGEVTTPV</sequence>
<feature type="transmembrane region" description="Helical" evidence="8">
    <location>
        <begin position="656"/>
        <end position="678"/>
    </location>
</feature>
<feature type="transmembrane region" description="Helical" evidence="8">
    <location>
        <begin position="283"/>
        <end position="304"/>
    </location>
</feature>
<dbReference type="Pfam" id="PF04547">
    <property type="entry name" value="Anoctamin"/>
    <property type="match status" value="1"/>
</dbReference>
<dbReference type="PANTHER" id="PTHR12308">
    <property type="entry name" value="ANOCTAMIN"/>
    <property type="match status" value="1"/>
</dbReference>
<dbReference type="GO" id="GO:0046983">
    <property type="term" value="F:protein dimerization activity"/>
    <property type="evidence" value="ECO:0007669"/>
    <property type="project" value="InterPro"/>
</dbReference>
<keyword evidence="6 8" id="KW-0472">Membrane</keyword>
<evidence type="ECO:0000256" key="6">
    <source>
        <dbReference type="ARBA" id="ARBA00023136"/>
    </source>
</evidence>
<keyword evidence="3" id="KW-1003">Cell membrane</keyword>
<comment type="caution">
    <text evidence="11">The sequence shown here is derived from an EMBL/GenBank/DDBJ whole genome shotgun (WGS) entry which is preliminary data.</text>
</comment>
<dbReference type="InterPro" id="IPR049452">
    <property type="entry name" value="Anoctamin_TM"/>
</dbReference>
<organism evidence="11 12">
    <name type="scientific">Hypsibius exemplaris</name>
    <name type="common">Freshwater tardigrade</name>
    <dbReference type="NCBI Taxonomy" id="2072580"/>
    <lineage>
        <taxon>Eukaryota</taxon>
        <taxon>Metazoa</taxon>
        <taxon>Ecdysozoa</taxon>
        <taxon>Tardigrada</taxon>
        <taxon>Eutardigrada</taxon>
        <taxon>Parachela</taxon>
        <taxon>Hypsibioidea</taxon>
        <taxon>Hypsibiidae</taxon>
        <taxon>Hypsibius</taxon>
    </lineage>
</organism>
<comment type="caution">
    <text evidence="8">Lacks conserved residue(s) required for the propagation of feature annotation.</text>
</comment>
<keyword evidence="5 8" id="KW-1133">Transmembrane helix</keyword>
<gene>
    <name evidence="11" type="ORF">BV898_08549</name>
</gene>
<name>A0A1W0WQ19_HYPEX</name>
<evidence type="ECO:0000256" key="1">
    <source>
        <dbReference type="ARBA" id="ARBA00004651"/>
    </source>
</evidence>